<evidence type="ECO:0000313" key="3">
    <source>
        <dbReference type="Proteomes" id="UP000237889"/>
    </source>
</evidence>
<dbReference type="Pfam" id="PF20796">
    <property type="entry name" value="PDDEXK_13"/>
    <property type="match status" value="1"/>
</dbReference>
<dbReference type="InterPro" id="IPR048822">
    <property type="entry name" value="PDDEXK_13"/>
</dbReference>
<accession>A0A2S0NGP3</accession>
<dbReference type="AlphaFoldDB" id="A0A2S0NGP3"/>
<dbReference type="EMBL" id="CP027668">
    <property type="protein sequence ID" value="AVO47081.1"/>
    <property type="molecule type" value="Genomic_DNA"/>
</dbReference>
<keyword evidence="3" id="KW-1185">Reference proteome</keyword>
<organism evidence="2 3">
    <name type="scientific">Phreatobacter cathodiphilus</name>
    <dbReference type="NCBI Taxonomy" id="1868589"/>
    <lineage>
        <taxon>Bacteria</taxon>
        <taxon>Pseudomonadati</taxon>
        <taxon>Pseudomonadota</taxon>
        <taxon>Alphaproteobacteria</taxon>
        <taxon>Hyphomicrobiales</taxon>
        <taxon>Phreatobacteraceae</taxon>
        <taxon>Phreatobacter</taxon>
    </lineage>
</organism>
<protein>
    <recommendedName>
        <fullName evidence="1">PD-(D/E)XK nuclease-like domain-containing protein</fullName>
    </recommendedName>
</protein>
<dbReference type="Proteomes" id="UP000237889">
    <property type="component" value="Chromosome"/>
</dbReference>
<proteinExistence type="predicted"/>
<feature type="domain" description="PD-(D/E)XK nuclease-like" evidence="1">
    <location>
        <begin position="72"/>
        <end position="365"/>
    </location>
</feature>
<gene>
    <name evidence="2" type="ORF">C6569_19630</name>
</gene>
<sequence length="419" mass="45791">MTKPTNSARALSKTIAAIAAATPATSFVSEPGTLPDFLRDEGCTSAAPMAQPVRVPLVPEGILRRHHAFISTDTRFRSAARLLAAYWREDQGIPIGFHVTDEPKPKHIKLGSRLRLDAARAGQNFISSEVFDLVRHSLMLREEGAMIDEDRLYSNALSSMPLCFNLLGPLALDLDLATKVFAAVLPGFVQTVERIDFETSPGRRDPRFLDDGTALDAALQVITPDGEPATVFIEVKYSEGMSGPVARHRPRYDEASREVRLYRDPDAMVLRSTALEQLWREHMMVQRAVDLGVVGKALFIGIGPRLNRRVQGAFKAYQAELANPEPKDDVDRVGFMSVTIETIIEAMAMAGAVSPARKLWDRYCDFGRVLFWAMTPPPPATVPPAANDNPTTAAAKVRRTVAGTIDQVTSTAASDAKAA</sequence>
<name>A0A2S0NGP3_9HYPH</name>
<evidence type="ECO:0000259" key="1">
    <source>
        <dbReference type="Pfam" id="PF20796"/>
    </source>
</evidence>
<evidence type="ECO:0000313" key="2">
    <source>
        <dbReference type="EMBL" id="AVO47081.1"/>
    </source>
</evidence>
<dbReference type="RefSeq" id="WP_106750451.1">
    <property type="nucleotide sequence ID" value="NZ_CP027668.1"/>
</dbReference>
<dbReference type="KEGG" id="phr:C6569_19630"/>
<reference evidence="2 3" key="1">
    <citation type="submission" date="2018-03" db="EMBL/GenBank/DDBJ databases">
        <title>Genome sequencing of Phreatobacter sp.</title>
        <authorList>
            <person name="Kim S.-J."/>
            <person name="Heo J."/>
            <person name="Kwon S.-W."/>
        </authorList>
    </citation>
    <scope>NUCLEOTIDE SEQUENCE [LARGE SCALE GENOMIC DNA]</scope>
    <source>
        <strain evidence="2 3">S-12</strain>
    </source>
</reference>
<dbReference type="OrthoDB" id="1092934at2"/>